<dbReference type="EMBL" id="WSRP01000015">
    <property type="protein sequence ID" value="MVX56774.1"/>
    <property type="molecule type" value="Genomic_DNA"/>
</dbReference>
<keyword evidence="1" id="KW-0472">Membrane</keyword>
<evidence type="ECO:0000313" key="2">
    <source>
        <dbReference type="EMBL" id="MVX56774.1"/>
    </source>
</evidence>
<protein>
    <submittedName>
        <fullName evidence="2">Uncharacterized protein</fullName>
    </submittedName>
</protein>
<dbReference type="RefSeq" id="WP_160335204.1">
    <property type="nucleotide sequence ID" value="NZ_WSRP01000015.1"/>
</dbReference>
<proteinExistence type="predicted"/>
<evidence type="ECO:0000256" key="1">
    <source>
        <dbReference type="SAM" id="Phobius"/>
    </source>
</evidence>
<keyword evidence="3" id="KW-1185">Reference proteome</keyword>
<feature type="transmembrane region" description="Helical" evidence="1">
    <location>
        <begin position="30"/>
        <end position="51"/>
    </location>
</feature>
<accession>A0A6L6YHB8</accession>
<reference evidence="2 3" key="1">
    <citation type="submission" date="2019-12" db="EMBL/GenBank/DDBJ databases">
        <title>Microbes associate with the intestines of laboratory mice.</title>
        <authorList>
            <person name="Navarre W."/>
            <person name="Wong E."/>
        </authorList>
    </citation>
    <scope>NUCLEOTIDE SEQUENCE [LARGE SCALE GENOMIC DNA]</scope>
    <source>
        <strain evidence="2 3">NM82_D38</strain>
    </source>
</reference>
<evidence type="ECO:0000313" key="3">
    <source>
        <dbReference type="Proteomes" id="UP000472580"/>
    </source>
</evidence>
<keyword evidence="1" id="KW-1133">Transmembrane helix</keyword>
<gene>
    <name evidence="2" type="ORF">E5987_06070</name>
</gene>
<keyword evidence="1" id="KW-0812">Transmembrane</keyword>
<sequence>MNDAETRRQLNMERRMREWDELRFNRRSSALLPVITMVLISFLLMALYGVLQ</sequence>
<organism evidence="2 3">
    <name type="scientific">Parasutterella muris</name>
    <dbReference type="NCBI Taxonomy" id="2565572"/>
    <lineage>
        <taxon>Bacteria</taxon>
        <taxon>Pseudomonadati</taxon>
        <taxon>Pseudomonadota</taxon>
        <taxon>Betaproteobacteria</taxon>
        <taxon>Burkholderiales</taxon>
        <taxon>Sutterellaceae</taxon>
        <taxon>Parasutterella</taxon>
    </lineage>
</organism>
<comment type="caution">
    <text evidence="2">The sequence shown here is derived from an EMBL/GenBank/DDBJ whole genome shotgun (WGS) entry which is preliminary data.</text>
</comment>
<dbReference type="AlphaFoldDB" id="A0A6L6YHB8"/>
<dbReference type="Proteomes" id="UP000472580">
    <property type="component" value="Unassembled WGS sequence"/>
</dbReference>
<name>A0A6L6YHB8_9BURK</name>